<feature type="domain" description="Bowman-Birk serine protease inhibitors family" evidence="7">
    <location>
        <begin position="52"/>
        <end position="110"/>
    </location>
</feature>
<dbReference type="Gramene" id="TraesCAD_scaffold_125929_01G000200.1">
    <property type="protein sequence ID" value="TraesCAD_scaffold_125929_01G000200.1"/>
    <property type="gene ID" value="TraesCAD_scaffold_125929_01G000200"/>
</dbReference>
<dbReference type="Gramene" id="TraesMAC3D03G01802640.1">
    <property type="protein sequence ID" value="TraesMAC3D03G01802640.1"/>
    <property type="gene ID" value="TraesMAC3D03G01802640"/>
</dbReference>
<feature type="chain" id="PRO_5043174265" description="Bowman-Birk serine protease inhibitors family domain-containing protein" evidence="6">
    <location>
        <begin position="28"/>
        <end position="112"/>
    </location>
</feature>
<dbReference type="Gramene" id="TraesCS3D03G0061400.1">
    <property type="protein sequence ID" value="TraesCS3D03G0061400.1.CDS"/>
    <property type="gene ID" value="TraesCS3D03G0061400"/>
</dbReference>
<dbReference type="Gramene" id="TraesSTA3D03G01797060.1">
    <property type="protein sequence ID" value="TraesSTA3D03G01797060.1"/>
    <property type="gene ID" value="TraesSTA3D03G01797060"/>
</dbReference>
<dbReference type="Gramene" id="TraesRN3D0100067200.1">
    <property type="protein sequence ID" value="TraesRN3D0100067200.1"/>
    <property type="gene ID" value="TraesRN3D0100067200"/>
</dbReference>
<dbReference type="Proteomes" id="UP000019116">
    <property type="component" value="Chromosome 3D"/>
</dbReference>
<evidence type="ECO:0000313" key="9">
    <source>
        <dbReference type="Proteomes" id="UP000019116"/>
    </source>
</evidence>
<evidence type="ECO:0000256" key="1">
    <source>
        <dbReference type="ARBA" id="ARBA00008506"/>
    </source>
</evidence>
<evidence type="ECO:0000256" key="2">
    <source>
        <dbReference type="ARBA" id="ARBA00022690"/>
    </source>
</evidence>
<reference evidence="8" key="1">
    <citation type="submission" date="2018-08" db="EMBL/GenBank/DDBJ databases">
        <authorList>
            <person name="Rossello M."/>
        </authorList>
    </citation>
    <scope>NUCLEOTIDE SEQUENCE [LARGE SCALE GENOMIC DNA]</scope>
    <source>
        <strain evidence="8">cv. Chinese Spring</strain>
    </source>
</reference>
<keyword evidence="2 5" id="KW-0646">Protease inhibitor</keyword>
<keyword evidence="3 5" id="KW-0722">Serine protease inhibitor</keyword>
<reference evidence="8" key="2">
    <citation type="submission" date="2018-10" db="UniProtKB">
        <authorList>
            <consortium name="EnsemblPlants"/>
        </authorList>
    </citation>
    <scope>IDENTIFICATION</scope>
</reference>
<dbReference type="PANTHER" id="PTHR33479:SF20">
    <property type="entry name" value="BOWMAN-BIRK SERINE PROTEASE INHIBITORS FAMILY DOMAIN-CONTAINING PROTEIN"/>
    <property type="match status" value="1"/>
</dbReference>
<dbReference type="Gramene" id="TraesCS3D02G034100.1">
    <property type="protein sequence ID" value="TraesCS3D02G034100.1"/>
    <property type="gene ID" value="TraesCS3D02G034100"/>
</dbReference>
<dbReference type="GO" id="GO:0004867">
    <property type="term" value="F:serine-type endopeptidase inhibitor activity"/>
    <property type="evidence" value="ECO:0007669"/>
    <property type="project" value="UniProtKB-KW"/>
</dbReference>
<dbReference type="Gramene" id="TraesPARA_EIv1.0_1057220.1">
    <property type="protein sequence ID" value="TraesPARA_EIv1.0_1057220.1.CDS"/>
    <property type="gene ID" value="TraesPARA_EIv1.0_1057220"/>
</dbReference>
<accession>A0A3B6GPS8</accession>
<dbReference type="Gramene" id="TraesNOR3D03G01830830.1">
    <property type="protein sequence ID" value="TraesNOR3D03G01830830.1"/>
    <property type="gene ID" value="TraesNOR3D03G01830830"/>
</dbReference>
<keyword evidence="6" id="KW-0732">Signal</keyword>
<name>A0A3B6GPS8_WHEAT</name>
<evidence type="ECO:0000259" key="7">
    <source>
        <dbReference type="SMART" id="SM00269"/>
    </source>
</evidence>
<sequence>MKGSTTAVVLMVSVSLVALLLAGGAGADESIIRLPVGQGEDAVTEETRPWDCCDRPVCTRSDPPLCGCKDVVQQCFATCKSCKPAKRADESAPSGYMCRDAYRGYPGPKRML</sequence>
<evidence type="ECO:0000256" key="6">
    <source>
        <dbReference type="SAM" id="SignalP"/>
    </source>
</evidence>
<dbReference type="Gramene" id="TraesROB_scaffold_145301_01G000200.1">
    <property type="protein sequence ID" value="TraesROB_scaffold_145301_01G000200.1"/>
    <property type="gene ID" value="TraesROB_scaffold_145301_01G000200"/>
</dbReference>
<dbReference type="InterPro" id="IPR035995">
    <property type="entry name" value="Bowman-Birk_prot_inh"/>
</dbReference>
<evidence type="ECO:0000313" key="8">
    <source>
        <dbReference type="EnsemblPlants" id="TraesCS3D02G034100.1"/>
    </source>
</evidence>
<dbReference type="SMR" id="A0A3B6GPS8"/>
<dbReference type="CDD" id="cd00023">
    <property type="entry name" value="BBI"/>
    <property type="match status" value="1"/>
</dbReference>
<dbReference type="Gene3D" id="2.10.69.10">
    <property type="entry name" value="Cysteine Protease (Bromelain) Inhibitor, subunit H"/>
    <property type="match status" value="1"/>
</dbReference>
<dbReference type="Gramene" id="TraesJAG3D03G01813040.1">
    <property type="protein sequence ID" value="TraesJAG3D03G01813040.1"/>
    <property type="gene ID" value="TraesJAG3D03G01813040"/>
</dbReference>
<evidence type="ECO:0000256" key="4">
    <source>
        <dbReference type="ARBA" id="ARBA00023157"/>
    </source>
</evidence>
<dbReference type="OMA" id="FATCKSC"/>
<dbReference type="SMART" id="SM00269">
    <property type="entry name" value="BowB"/>
    <property type="match status" value="1"/>
</dbReference>
<keyword evidence="4" id="KW-1015">Disulfide bond</keyword>
<proteinExistence type="inferred from homology"/>
<evidence type="ECO:0000256" key="3">
    <source>
        <dbReference type="ARBA" id="ARBA00022900"/>
    </source>
</evidence>
<feature type="signal peptide" evidence="6">
    <location>
        <begin position="1"/>
        <end position="27"/>
    </location>
</feature>
<dbReference type="Gramene" id="TraesLDM3D03G01802470.1">
    <property type="protein sequence ID" value="TraesLDM3D03G01802470.1"/>
    <property type="gene ID" value="TraesLDM3D03G01802470"/>
</dbReference>
<dbReference type="PANTHER" id="PTHR33479">
    <property type="entry name" value="BOWMAN-BIRK TYPE BRAN TRYPSIN INHIBITOR"/>
    <property type="match status" value="1"/>
</dbReference>
<protein>
    <recommendedName>
        <fullName evidence="7">Bowman-Birk serine protease inhibitors family domain-containing protein</fullName>
    </recommendedName>
</protein>
<dbReference type="InterPro" id="IPR000877">
    <property type="entry name" value="Prot_inh_BBI"/>
</dbReference>
<keyword evidence="9" id="KW-1185">Reference proteome</keyword>
<dbReference type="SUPFAM" id="SSF57247">
    <property type="entry name" value="Bowman-Birk inhibitor, BBI"/>
    <property type="match status" value="1"/>
</dbReference>
<dbReference type="Gramene" id="TraesCLE_scaffold_120156_01G000300.1">
    <property type="protein sequence ID" value="TraesCLE_scaffold_120156_01G000300.1"/>
    <property type="gene ID" value="TraesCLE_scaffold_120156_01G000300"/>
</dbReference>
<organism evidence="8">
    <name type="scientific">Triticum aestivum</name>
    <name type="common">Wheat</name>
    <dbReference type="NCBI Taxonomy" id="4565"/>
    <lineage>
        <taxon>Eukaryota</taxon>
        <taxon>Viridiplantae</taxon>
        <taxon>Streptophyta</taxon>
        <taxon>Embryophyta</taxon>
        <taxon>Tracheophyta</taxon>
        <taxon>Spermatophyta</taxon>
        <taxon>Magnoliopsida</taxon>
        <taxon>Liliopsida</taxon>
        <taxon>Poales</taxon>
        <taxon>Poaceae</taxon>
        <taxon>BOP clade</taxon>
        <taxon>Pooideae</taxon>
        <taxon>Triticodae</taxon>
        <taxon>Triticeae</taxon>
        <taxon>Triticinae</taxon>
        <taxon>Triticum</taxon>
    </lineage>
</organism>
<comment type="similarity">
    <text evidence="1 5">Belongs to the Bowman-Birk serine protease inhibitor family.</text>
</comment>
<dbReference type="GeneID" id="123073752"/>
<dbReference type="Gramene" id="TraesARI3D03G01835940.1">
    <property type="protein sequence ID" value="TraesARI3D03G01835940.1"/>
    <property type="gene ID" value="TraesARI3D03G01835940"/>
</dbReference>
<dbReference type="OrthoDB" id="580536at2759"/>
<dbReference type="AlphaFoldDB" id="A0A3B6GPS8"/>
<dbReference type="Gramene" id="TraesWEE_scaffold_063551_01G000300.1">
    <property type="protein sequence ID" value="TraesWEE_scaffold_063551_01G000300.1"/>
    <property type="gene ID" value="TraesWEE_scaffold_063551_01G000300"/>
</dbReference>
<dbReference type="Gramene" id="TraesKAR3D01G0013350.1">
    <property type="protein sequence ID" value="cds.TraesKAR3D01G0013350.1"/>
    <property type="gene ID" value="TraesKAR3D01G0013350"/>
</dbReference>
<evidence type="ECO:0000256" key="5">
    <source>
        <dbReference type="RuleBase" id="RU003856"/>
    </source>
</evidence>
<dbReference type="EnsemblPlants" id="TraesCS3D02G034100.1">
    <property type="protein sequence ID" value="TraesCS3D02G034100.1"/>
    <property type="gene ID" value="TraesCS3D02G034100"/>
</dbReference>
<dbReference type="Gramene" id="TraesJUL3D03G01822370.1">
    <property type="protein sequence ID" value="TraesJUL3D03G01822370.1"/>
    <property type="gene ID" value="TraesJUL3D03G01822370"/>
</dbReference>
<dbReference type="Gramene" id="TraesLAC3D03G01745880.1">
    <property type="protein sequence ID" value="TraesLAC3D03G01745880.1"/>
    <property type="gene ID" value="TraesLAC3D03G01745880"/>
</dbReference>
<dbReference type="GO" id="GO:0005576">
    <property type="term" value="C:extracellular region"/>
    <property type="evidence" value="ECO:0007669"/>
    <property type="project" value="InterPro"/>
</dbReference>
<gene>
    <name evidence="8" type="primary">LOC123073752</name>
</gene>
<dbReference type="Pfam" id="PF00228">
    <property type="entry name" value="Bowman-Birk_leg"/>
    <property type="match status" value="1"/>
</dbReference>
<dbReference type="RefSeq" id="XP_044352731.1">
    <property type="nucleotide sequence ID" value="XM_044496796.1"/>
</dbReference>